<protein>
    <submittedName>
        <fullName evidence="1">7575_t:CDS:1</fullName>
    </submittedName>
</protein>
<keyword evidence="2" id="KW-1185">Reference proteome</keyword>
<organism evidence="1 2">
    <name type="scientific">Racocetra persica</name>
    <dbReference type="NCBI Taxonomy" id="160502"/>
    <lineage>
        <taxon>Eukaryota</taxon>
        <taxon>Fungi</taxon>
        <taxon>Fungi incertae sedis</taxon>
        <taxon>Mucoromycota</taxon>
        <taxon>Glomeromycotina</taxon>
        <taxon>Glomeromycetes</taxon>
        <taxon>Diversisporales</taxon>
        <taxon>Gigasporaceae</taxon>
        <taxon>Racocetra</taxon>
    </lineage>
</organism>
<sequence>KYLAENAEHFIDTIGKTIWVSYFNEKLLPEKAYKTNQAVSQEKLAEIVQNKEEEATAKMKLKKSNI</sequence>
<name>A0ACA9RU36_9GLOM</name>
<gene>
    <name evidence="1" type="ORF">RPERSI_LOCUS22697</name>
</gene>
<dbReference type="EMBL" id="CAJVQC010069184">
    <property type="protein sequence ID" value="CAG8808722.1"/>
    <property type="molecule type" value="Genomic_DNA"/>
</dbReference>
<accession>A0ACA9RU36</accession>
<evidence type="ECO:0000313" key="2">
    <source>
        <dbReference type="Proteomes" id="UP000789920"/>
    </source>
</evidence>
<proteinExistence type="predicted"/>
<feature type="non-terminal residue" evidence="1">
    <location>
        <position position="66"/>
    </location>
</feature>
<reference evidence="1" key="1">
    <citation type="submission" date="2021-06" db="EMBL/GenBank/DDBJ databases">
        <authorList>
            <person name="Kallberg Y."/>
            <person name="Tangrot J."/>
            <person name="Rosling A."/>
        </authorList>
    </citation>
    <scope>NUCLEOTIDE SEQUENCE</scope>
    <source>
        <strain evidence="1">MA461A</strain>
    </source>
</reference>
<dbReference type="Proteomes" id="UP000789920">
    <property type="component" value="Unassembled WGS sequence"/>
</dbReference>
<comment type="caution">
    <text evidence="1">The sequence shown here is derived from an EMBL/GenBank/DDBJ whole genome shotgun (WGS) entry which is preliminary data.</text>
</comment>
<evidence type="ECO:0000313" key="1">
    <source>
        <dbReference type="EMBL" id="CAG8808722.1"/>
    </source>
</evidence>
<feature type="non-terminal residue" evidence="1">
    <location>
        <position position="1"/>
    </location>
</feature>